<dbReference type="SUPFAM" id="SSF50129">
    <property type="entry name" value="GroES-like"/>
    <property type="match status" value="1"/>
</dbReference>
<organism evidence="2 3">
    <name type="scientific">Rubricoccus marinus</name>
    <dbReference type="NCBI Taxonomy" id="716817"/>
    <lineage>
        <taxon>Bacteria</taxon>
        <taxon>Pseudomonadati</taxon>
        <taxon>Rhodothermota</taxon>
        <taxon>Rhodothermia</taxon>
        <taxon>Rhodothermales</taxon>
        <taxon>Rubricoccaceae</taxon>
        <taxon>Rubricoccus</taxon>
    </lineage>
</organism>
<dbReference type="CDD" id="cd05289">
    <property type="entry name" value="MDR_like_2"/>
    <property type="match status" value="1"/>
</dbReference>
<reference evidence="2 3" key="1">
    <citation type="submission" date="2016-11" db="EMBL/GenBank/DDBJ databases">
        <title>Study of marine rhodopsin-containing bacteria.</title>
        <authorList>
            <person name="Yoshizawa S."/>
            <person name="Kumagai Y."/>
            <person name="Kogure K."/>
        </authorList>
    </citation>
    <scope>NUCLEOTIDE SEQUENCE [LARGE SCALE GENOMIC DNA]</scope>
    <source>
        <strain evidence="2 3">SG-29</strain>
    </source>
</reference>
<dbReference type="AlphaFoldDB" id="A0A259U1N3"/>
<dbReference type="OrthoDB" id="634508at2"/>
<comment type="caution">
    <text evidence="2">The sequence shown here is derived from an EMBL/GenBank/DDBJ whole genome shotgun (WGS) entry which is preliminary data.</text>
</comment>
<dbReference type="Pfam" id="PF13602">
    <property type="entry name" value="ADH_zinc_N_2"/>
    <property type="match status" value="1"/>
</dbReference>
<protein>
    <recommendedName>
        <fullName evidence="1">Enoyl reductase (ER) domain-containing protein</fullName>
    </recommendedName>
</protein>
<dbReference type="Gene3D" id="3.90.180.10">
    <property type="entry name" value="Medium-chain alcohol dehydrogenases, catalytic domain"/>
    <property type="match status" value="1"/>
</dbReference>
<dbReference type="EMBL" id="MQWB01000001">
    <property type="protein sequence ID" value="OZC03850.1"/>
    <property type="molecule type" value="Genomic_DNA"/>
</dbReference>
<sequence>MRAVRFHDFGPPSVLRVEEAPDPEIEDDLLLVRVAATGLNPIDTDIRGGRVSGVLTGTPPRGLGVEVAGTVVRSGPLASRYREGDRVIGTMPTFKGEGYAEFVALPEEDAAPWPQNLSAPEAASMPLAALTALQALRAKGGLRARHRVLIHGASGGVGTMAVQIAALLGGEVVATASAEHLDLVRSLGAHEAVDYRAEDVTRRDGFDLVFDVAGTLPFGLARPMLRSAGAYITTQVSPGVVTRTVLQKAMPGPVMAYSQAAPDGPALEWLATLFASGAARVVMDRTFAMDEAPQAHAHLEGPHGPGKCALIVDESQ</sequence>
<name>A0A259U1N3_9BACT</name>
<evidence type="ECO:0000313" key="2">
    <source>
        <dbReference type="EMBL" id="OZC03850.1"/>
    </source>
</evidence>
<dbReference type="InParanoid" id="A0A259U1N3"/>
<dbReference type="PANTHER" id="PTHR44013:SF1">
    <property type="entry name" value="ZINC-TYPE ALCOHOL DEHYDROGENASE-LIKE PROTEIN C16A3.02C"/>
    <property type="match status" value="1"/>
</dbReference>
<dbReference type="InterPro" id="IPR036291">
    <property type="entry name" value="NAD(P)-bd_dom_sf"/>
</dbReference>
<dbReference type="InterPro" id="IPR052733">
    <property type="entry name" value="Chloroplast_QOR"/>
</dbReference>
<dbReference type="RefSeq" id="WP_094549675.1">
    <property type="nucleotide sequence ID" value="NZ_MQWB01000001.1"/>
</dbReference>
<evidence type="ECO:0000313" key="3">
    <source>
        <dbReference type="Proteomes" id="UP000216446"/>
    </source>
</evidence>
<dbReference type="InterPro" id="IPR013154">
    <property type="entry name" value="ADH-like_N"/>
</dbReference>
<keyword evidence="3" id="KW-1185">Reference proteome</keyword>
<dbReference type="Pfam" id="PF08240">
    <property type="entry name" value="ADH_N"/>
    <property type="match status" value="1"/>
</dbReference>
<evidence type="ECO:0000259" key="1">
    <source>
        <dbReference type="SMART" id="SM00829"/>
    </source>
</evidence>
<feature type="domain" description="Enoyl reductase (ER)" evidence="1">
    <location>
        <begin position="10"/>
        <end position="310"/>
    </location>
</feature>
<dbReference type="GO" id="GO:0016491">
    <property type="term" value="F:oxidoreductase activity"/>
    <property type="evidence" value="ECO:0007669"/>
    <property type="project" value="InterPro"/>
</dbReference>
<dbReference type="InterPro" id="IPR011032">
    <property type="entry name" value="GroES-like_sf"/>
</dbReference>
<dbReference type="Gene3D" id="3.40.50.720">
    <property type="entry name" value="NAD(P)-binding Rossmann-like Domain"/>
    <property type="match status" value="1"/>
</dbReference>
<dbReference type="SUPFAM" id="SSF51735">
    <property type="entry name" value="NAD(P)-binding Rossmann-fold domains"/>
    <property type="match status" value="1"/>
</dbReference>
<dbReference type="InterPro" id="IPR020843">
    <property type="entry name" value="ER"/>
</dbReference>
<gene>
    <name evidence="2" type="ORF">BSZ36_13150</name>
</gene>
<dbReference type="PANTHER" id="PTHR44013">
    <property type="entry name" value="ZINC-TYPE ALCOHOL DEHYDROGENASE-LIKE PROTEIN C16A3.02C"/>
    <property type="match status" value="1"/>
</dbReference>
<proteinExistence type="predicted"/>
<dbReference type="Proteomes" id="UP000216446">
    <property type="component" value="Unassembled WGS sequence"/>
</dbReference>
<dbReference type="SMART" id="SM00829">
    <property type="entry name" value="PKS_ER"/>
    <property type="match status" value="1"/>
</dbReference>
<accession>A0A259U1N3</accession>